<protein>
    <recommendedName>
        <fullName evidence="6">Ribosomal protein L11 methyltransferase</fullName>
        <shortName evidence="6">L11 Mtase</shortName>
        <ecNumber evidence="6">2.1.1.-</ecNumber>
    </recommendedName>
</protein>
<feature type="binding site" evidence="6">
    <location>
        <position position="208"/>
    </location>
    <ligand>
        <name>S-adenosyl-L-methionine</name>
        <dbReference type="ChEBI" id="CHEBI:59789"/>
    </ligand>
</feature>
<proteinExistence type="inferred from homology"/>
<dbReference type="InterPro" id="IPR029063">
    <property type="entry name" value="SAM-dependent_MTases_sf"/>
</dbReference>
<comment type="similarity">
    <text evidence="1 6">Belongs to the methyltransferase superfamily. PrmA family.</text>
</comment>
<comment type="caution">
    <text evidence="7">The sequence shown here is derived from an EMBL/GenBank/DDBJ whole genome shotgun (WGS) entry which is preliminary data.</text>
</comment>
<evidence type="ECO:0000256" key="5">
    <source>
        <dbReference type="ARBA" id="ARBA00022691"/>
    </source>
</evidence>
<evidence type="ECO:0000256" key="6">
    <source>
        <dbReference type="HAMAP-Rule" id="MF_00735"/>
    </source>
</evidence>
<accession>A0A1S8KQI2</accession>
<dbReference type="PANTHER" id="PTHR43648:SF1">
    <property type="entry name" value="ELECTRON TRANSFER FLAVOPROTEIN BETA SUBUNIT LYSINE METHYLTRANSFERASE"/>
    <property type="match status" value="1"/>
</dbReference>
<evidence type="ECO:0000256" key="1">
    <source>
        <dbReference type="ARBA" id="ARBA00009741"/>
    </source>
</evidence>
<dbReference type="AlphaFoldDB" id="A0A1S8KQI2"/>
<name>A0A1S8KQI2_9LACT</name>
<evidence type="ECO:0000313" key="7">
    <source>
        <dbReference type="EMBL" id="OOL81994.1"/>
    </source>
</evidence>
<dbReference type="Gene3D" id="3.40.50.150">
    <property type="entry name" value="Vaccinia Virus protein VP39"/>
    <property type="match status" value="1"/>
</dbReference>
<keyword evidence="4 6" id="KW-0808">Transferase</keyword>
<dbReference type="NCBIfam" id="TIGR00406">
    <property type="entry name" value="prmA"/>
    <property type="match status" value="1"/>
</dbReference>
<comment type="subcellular location">
    <subcellularLocation>
        <location evidence="6">Cytoplasm</location>
    </subcellularLocation>
</comment>
<dbReference type="Pfam" id="PF06325">
    <property type="entry name" value="PrmA"/>
    <property type="match status" value="1"/>
</dbReference>
<dbReference type="InterPro" id="IPR050078">
    <property type="entry name" value="Ribosomal_L11_MeTrfase_PrmA"/>
</dbReference>
<dbReference type="SUPFAM" id="SSF53335">
    <property type="entry name" value="S-adenosyl-L-methionine-dependent methyltransferases"/>
    <property type="match status" value="1"/>
</dbReference>
<comment type="function">
    <text evidence="6">Methylates ribosomal protein L11.</text>
</comment>
<sequence>MRLTVWSEFSVIIHSDAEEAVANLLIELGSAGVSIVNQHDLMDLPEYQYEELLDRDDPKYLADRIIVKSYFYDVGNAEHLKQHIEDQLATYHDYGLNTSNFTVQYATIDEEDWADTWKKYYHPVALTRFLTIVPQWQAYEPHHSDEIVLKLDPGQAFGTGTHPTTQLALQLLETTMRGGETLLDVGTGSGVLSIAAAYMGAGDIYAYDIDAVATRVAAENIALNNQSDQINVAVNQSLDNITHEADMIVANILADIIIPLTADAYRLLKPGGTFITSGIIDSKKEAVIAELERVGFIVEQMNQMADWIGILARKPLTTNEKESK</sequence>
<dbReference type="PANTHER" id="PTHR43648">
    <property type="entry name" value="ELECTRON TRANSFER FLAVOPROTEIN BETA SUBUNIT LYSINE METHYLTRANSFERASE"/>
    <property type="match status" value="1"/>
</dbReference>
<feature type="binding site" evidence="6">
    <location>
        <position position="165"/>
    </location>
    <ligand>
        <name>S-adenosyl-L-methionine</name>
        <dbReference type="ChEBI" id="CHEBI:59789"/>
    </ligand>
</feature>
<dbReference type="GO" id="GO:0005840">
    <property type="term" value="C:ribosome"/>
    <property type="evidence" value="ECO:0007669"/>
    <property type="project" value="UniProtKB-KW"/>
</dbReference>
<evidence type="ECO:0000313" key="8">
    <source>
        <dbReference type="Proteomes" id="UP000190409"/>
    </source>
</evidence>
<keyword evidence="7" id="KW-0689">Ribosomal protein</keyword>
<dbReference type="EC" id="2.1.1.-" evidence="6"/>
<gene>
    <name evidence="6" type="primary">prmA</name>
    <name evidence="7" type="ORF">BWX42_02210</name>
</gene>
<reference evidence="7 8" key="1">
    <citation type="submission" date="2017-01" db="EMBL/GenBank/DDBJ databases">
        <title>Complete Genome Sequence of Dolosigranulum pigrum isolated from a Patient with interstitial lung disease.</title>
        <authorList>
            <person name="Mukhopadhyay R."/>
            <person name="Joaquin J."/>
            <person name="Hogue R."/>
            <person name="Fitzgerald S."/>
            <person name="Jospin G."/>
            <person name="Eisen J.A."/>
            <person name="Chaturvedi V."/>
        </authorList>
    </citation>
    <scope>NUCLEOTIDE SEQUENCE [LARGE SCALE GENOMIC DNA]</scope>
    <source>
        <strain evidence="7 8">15S00348</strain>
    </source>
</reference>
<dbReference type="GO" id="GO:0016279">
    <property type="term" value="F:protein-lysine N-methyltransferase activity"/>
    <property type="evidence" value="ECO:0007669"/>
    <property type="project" value="RHEA"/>
</dbReference>
<dbReference type="GO" id="GO:0005737">
    <property type="term" value="C:cytoplasm"/>
    <property type="evidence" value="ECO:0007669"/>
    <property type="project" value="UniProtKB-SubCell"/>
</dbReference>
<dbReference type="CDD" id="cd02440">
    <property type="entry name" value="AdoMet_MTases"/>
    <property type="match status" value="1"/>
</dbReference>
<dbReference type="Proteomes" id="UP000190409">
    <property type="component" value="Unassembled WGS sequence"/>
</dbReference>
<evidence type="ECO:0000256" key="2">
    <source>
        <dbReference type="ARBA" id="ARBA00022490"/>
    </source>
</evidence>
<keyword evidence="7" id="KW-0687">Ribonucleoprotein</keyword>
<feature type="binding site" evidence="6">
    <location>
        <position position="251"/>
    </location>
    <ligand>
        <name>S-adenosyl-L-methionine</name>
        <dbReference type="ChEBI" id="CHEBI:59789"/>
    </ligand>
</feature>
<dbReference type="EMBL" id="MUYF01000003">
    <property type="protein sequence ID" value="OOL81994.1"/>
    <property type="molecule type" value="Genomic_DNA"/>
</dbReference>
<feature type="binding site" evidence="6">
    <location>
        <position position="186"/>
    </location>
    <ligand>
        <name>S-adenosyl-L-methionine</name>
        <dbReference type="ChEBI" id="CHEBI:59789"/>
    </ligand>
</feature>
<evidence type="ECO:0000256" key="3">
    <source>
        <dbReference type="ARBA" id="ARBA00022603"/>
    </source>
</evidence>
<dbReference type="PIRSF" id="PIRSF000401">
    <property type="entry name" value="RPL11_MTase"/>
    <property type="match status" value="1"/>
</dbReference>
<organism evidence="7 8">
    <name type="scientific">Dolosigranulum pigrum</name>
    <dbReference type="NCBI Taxonomy" id="29394"/>
    <lineage>
        <taxon>Bacteria</taxon>
        <taxon>Bacillati</taxon>
        <taxon>Bacillota</taxon>
        <taxon>Bacilli</taxon>
        <taxon>Lactobacillales</taxon>
        <taxon>Carnobacteriaceae</taxon>
        <taxon>Dolosigranulum</taxon>
    </lineage>
</organism>
<dbReference type="InterPro" id="IPR004498">
    <property type="entry name" value="Ribosomal_PrmA_MeTrfase"/>
</dbReference>
<keyword evidence="5 6" id="KW-0949">S-adenosyl-L-methionine</keyword>
<dbReference type="GO" id="GO:0032259">
    <property type="term" value="P:methylation"/>
    <property type="evidence" value="ECO:0007669"/>
    <property type="project" value="UniProtKB-KW"/>
</dbReference>
<comment type="catalytic activity">
    <reaction evidence="6">
        <text>L-lysyl-[protein] + 3 S-adenosyl-L-methionine = N(6),N(6),N(6)-trimethyl-L-lysyl-[protein] + 3 S-adenosyl-L-homocysteine + 3 H(+)</text>
        <dbReference type="Rhea" id="RHEA:54192"/>
        <dbReference type="Rhea" id="RHEA-COMP:9752"/>
        <dbReference type="Rhea" id="RHEA-COMP:13826"/>
        <dbReference type="ChEBI" id="CHEBI:15378"/>
        <dbReference type="ChEBI" id="CHEBI:29969"/>
        <dbReference type="ChEBI" id="CHEBI:57856"/>
        <dbReference type="ChEBI" id="CHEBI:59789"/>
        <dbReference type="ChEBI" id="CHEBI:61961"/>
    </reaction>
</comment>
<evidence type="ECO:0000256" key="4">
    <source>
        <dbReference type="ARBA" id="ARBA00022679"/>
    </source>
</evidence>
<keyword evidence="3 6" id="KW-0489">Methyltransferase</keyword>
<keyword evidence="2 6" id="KW-0963">Cytoplasm</keyword>
<dbReference type="HAMAP" id="MF_00735">
    <property type="entry name" value="Methyltr_PrmA"/>
    <property type="match status" value="1"/>
</dbReference>